<evidence type="ECO:0000256" key="6">
    <source>
        <dbReference type="ARBA" id="ARBA00023004"/>
    </source>
</evidence>
<evidence type="ECO:0000259" key="7">
    <source>
        <dbReference type="PROSITE" id="PS51471"/>
    </source>
</evidence>
<dbReference type="Gene3D" id="2.60.120.620">
    <property type="entry name" value="q2cbj1_9rhob like domain"/>
    <property type="match status" value="1"/>
</dbReference>
<keyword evidence="6" id="KW-0408">Iron</keyword>
<dbReference type="GO" id="GO:0008198">
    <property type="term" value="F:ferrous iron binding"/>
    <property type="evidence" value="ECO:0007669"/>
    <property type="project" value="TreeGrafter"/>
</dbReference>
<dbReference type="GO" id="GO:0031418">
    <property type="term" value="F:L-ascorbic acid binding"/>
    <property type="evidence" value="ECO:0007669"/>
    <property type="project" value="UniProtKB-KW"/>
</dbReference>
<dbReference type="InterPro" id="IPR044862">
    <property type="entry name" value="Pro_4_hyd_alph_FE2OG_OXY"/>
</dbReference>
<dbReference type="GO" id="GO:0031543">
    <property type="term" value="F:peptidyl-proline dioxygenase activity"/>
    <property type="evidence" value="ECO:0007669"/>
    <property type="project" value="TreeGrafter"/>
</dbReference>
<reference evidence="8 9" key="1">
    <citation type="journal article" date="2014" name="Antonie Van Leeuwenhoek">
        <title>Hyphomonas beringensis sp. nov. and Hyphomonas chukchiensis sp. nov., isolated from surface seawater of the Bering Sea and Chukchi Sea.</title>
        <authorList>
            <person name="Li C."/>
            <person name="Lai Q."/>
            <person name="Li G."/>
            <person name="Dong C."/>
            <person name="Wang J."/>
            <person name="Liao Y."/>
            <person name="Shao Z."/>
        </authorList>
    </citation>
    <scope>NUCLEOTIDE SEQUENCE [LARGE SCALE GENOMIC DNA]</scope>
    <source>
        <strain evidence="8 9">SCH89</strain>
    </source>
</reference>
<comment type="cofactor">
    <cofactor evidence="1">
        <name>L-ascorbate</name>
        <dbReference type="ChEBI" id="CHEBI:38290"/>
    </cofactor>
</comment>
<dbReference type="OrthoDB" id="9783171at2"/>
<organism evidence="8 9">
    <name type="scientific">Hyphomonas oceanitis SCH89</name>
    <dbReference type="NCBI Taxonomy" id="1280953"/>
    <lineage>
        <taxon>Bacteria</taxon>
        <taxon>Pseudomonadati</taxon>
        <taxon>Pseudomonadota</taxon>
        <taxon>Alphaproteobacteria</taxon>
        <taxon>Hyphomonadales</taxon>
        <taxon>Hyphomonadaceae</taxon>
        <taxon>Hyphomonas</taxon>
    </lineage>
</organism>
<dbReference type="InterPro" id="IPR051559">
    <property type="entry name" value="HIF_prolyl_hydroxylases"/>
</dbReference>
<evidence type="ECO:0000313" key="8">
    <source>
        <dbReference type="EMBL" id="KDA04337.1"/>
    </source>
</evidence>
<dbReference type="PANTHER" id="PTHR12907:SF26">
    <property type="entry name" value="HIF PROLYL HYDROXYLASE, ISOFORM C"/>
    <property type="match status" value="1"/>
</dbReference>
<sequence>MDIAVAPPSDNRLGVIAGDLSLKGWSWQPDMLPDALVSALRAEILERDIEQDLDPAGIGREDMFQLARDVRRTRISWMDGSSPAQKAFLAWAEPIRESLNRALMLGLFDFEACFAVYPVEGFYDRHVDSFAGARNRVISLVVYLNEAWSDDLGGALVIWPEGADEADVPVARLLPEGAGAVFMLSETVPHAVEVTQARRYGIAGWWRVNQSGIDRVDPLT</sequence>
<evidence type="ECO:0000256" key="4">
    <source>
        <dbReference type="ARBA" id="ARBA00022964"/>
    </source>
</evidence>
<evidence type="ECO:0000256" key="5">
    <source>
        <dbReference type="ARBA" id="ARBA00023002"/>
    </source>
</evidence>
<evidence type="ECO:0000256" key="1">
    <source>
        <dbReference type="ARBA" id="ARBA00001961"/>
    </source>
</evidence>
<keyword evidence="5" id="KW-0560">Oxidoreductase</keyword>
<feature type="domain" description="Fe2OG dioxygenase" evidence="7">
    <location>
        <begin position="109"/>
        <end position="208"/>
    </location>
</feature>
<evidence type="ECO:0000256" key="2">
    <source>
        <dbReference type="ARBA" id="ARBA00022723"/>
    </source>
</evidence>
<dbReference type="SMART" id="SM00702">
    <property type="entry name" value="P4Hc"/>
    <property type="match status" value="1"/>
</dbReference>
<name>A0A059GBX2_9PROT</name>
<dbReference type="GO" id="GO:0071456">
    <property type="term" value="P:cellular response to hypoxia"/>
    <property type="evidence" value="ECO:0007669"/>
    <property type="project" value="TreeGrafter"/>
</dbReference>
<dbReference type="InterPro" id="IPR005123">
    <property type="entry name" value="Oxoglu/Fe-dep_dioxygenase_dom"/>
</dbReference>
<protein>
    <submittedName>
        <fullName evidence="8">2OG-Fe(II) oxygenase</fullName>
    </submittedName>
</protein>
<proteinExistence type="predicted"/>
<dbReference type="Proteomes" id="UP000024942">
    <property type="component" value="Unassembled WGS sequence"/>
</dbReference>
<dbReference type="PROSITE" id="PS51471">
    <property type="entry name" value="FE2OG_OXY"/>
    <property type="match status" value="1"/>
</dbReference>
<dbReference type="PATRIC" id="fig|1280953.3.peg.117"/>
<dbReference type="RefSeq" id="WP_035534715.1">
    <property type="nucleotide sequence ID" value="NZ_ARYL01000001.1"/>
</dbReference>
<accession>A0A059GBX2</accession>
<dbReference type="STRING" id="1280953.HOC_00590"/>
<gene>
    <name evidence="8" type="ORF">HOC_00590</name>
</gene>
<dbReference type="Pfam" id="PF13640">
    <property type="entry name" value="2OG-FeII_Oxy_3"/>
    <property type="match status" value="1"/>
</dbReference>
<comment type="caution">
    <text evidence="8">The sequence shown here is derived from an EMBL/GenBank/DDBJ whole genome shotgun (WGS) entry which is preliminary data.</text>
</comment>
<keyword evidence="4" id="KW-0223">Dioxygenase</keyword>
<evidence type="ECO:0000256" key="3">
    <source>
        <dbReference type="ARBA" id="ARBA00022896"/>
    </source>
</evidence>
<evidence type="ECO:0000313" key="9">
    <source>
        <dbReference type="Proteomes" id="UP000024942"/>
    </source>
</evidence>
<keyword evidence="2" id="KW-0479">Metal-binding</keyword>
<dbReference type="EMBL" id="ARYL01000001">
    <property type="protein sequence ID" value="KDA04337.1"/>
    <property type="molecule type" value="Genomic_DNA"/>
</dbReference>
<dbReference type="eggNOG" id="COG3751">
    <property type="taxonomic scope" value="Bacteria"/>
</dbReference>
<dbReference type="PANTHER" id="PTHR12907">
    <property type="entry name" value="EGL NINE HOMOLOG-RELATED"/>
    <property type="match status" value="1"/>
</dbReference>
<dbReference type="AlphaFoldDB" id="A0A059GBX2"/>
<keyword evidence="3" id="KW-0847">Vitamin C</keyword>
<dbReference type="InterPro" id="IPR006620">
    <property type="entry name" value="Pro_4_hyd_alph"/>
</dbReference>
<keyword evidence="9" id="KW-1185">Reference proteome</keyword>